<evidence type="ECO:0000256" key="12">
    <source>
        <dbReference type="SAM" id="MobiDB-lite"/>
    </source>
</evidence>
<feature type="compositionally biased region" description="Low complexity" evidence="12">
    <location>
        <begin position="687"/>
        <end position="697"/>
    </location>
</feature>
<dbReference type="EMBL" id="SRPW01001318">
    <property type="protein sequence ID" value="KAG6002852.1"/>
    <property type="molecule type" value="Genomic_DNA"/>
</dbReference>
<evidence type="ECO:0000256" key="4">
    <source>
        <dbReference type="ARBA" id="ARBA00022679"/>
    </source>
</evidence>
<keyword evidence="6" id="KW-0677">Repeat</keyword>
<protein>
    <recommendedName>
        <fullName evidence="3">RBR-type E3 ubiquitin transferase</fullName>
        <ecNumber evidence="3">2.3.2.31</ecNumber>
    </recommendedName>
</protein>
<keyword evidence="4" id="KW-0808">Transferase</keyword>
<dbReference type="Pfam" id="PF01485">
    <property type="entry name" value="IBR"/>
    <property type="match status" value="1"/>
</dbReference>
<dbReference type="PROSITE" id="PS00518">
    <property type="entry name" value="ZF_RING_1"/>
    <property type="match status" value="1"/>
</dbReference>
<evidence type="ECO:0000256" key="7">
    <source>
        <dbReference type="ARBA" id="ARBA00022771"/>
    </source>
</evidence>
<dbReference type="Gene3D" id="3.30.40.10">
    <property type="entry name" value="Zinc/RING finger domain, C3HC4 (zinc finger)"/>
    <property type="match status" value="1"/>
</dbReference>
<keyword evidence="8" id="KW-0833">Ubl conjugation pathway</keyword>
<comment type="pathway">
    <text evidence="2">Protein modification; protein ubiquitination.</text>
</comment>
<gene>
    <name evidence="16" type="ORF">E4U43_001029</name>
</gene>
<evidence type="ECO:0000256" key="10">
    <source>
        <dbReference type="ARBA" id="ARBA00044508"/>
    </source>
</evidence>
<evidence type="ECO:0000259" key="13">
    <source>
        <dbReference type="PROSITE" id="PS50089"/>
    </source>
</evidence>
<name>A0A9P7SZM6_9HYPO</name>
<feature type="domain" description="RWD" evidence="14">
    <location>
        <begin position="15"/>
        <end position="190"/>
    </location>
</feature>
<reference evidence="16" key="1">
    <citation type="journal article" date="2020" name="bioRxiv">
        <title>Whole genome comparisons of ergot fungi reveals the divergence and evolution of species within the genus Claviceps are the result of varying mechanisms driving genome evolution and host range expansion.</title>
        <authorList>
            <person name="Wyka S.A."/>
            <person name="Mondo S.J."/>
            <person name="Liu M."/>
            <person name="Dettman J."/>
            <person name="Nalam V."/>
            <person name="Broders K.D."/>
        </authorList>
    </citation>
    <scope>NUCLEOTIDE SEQUENCE</scope>
    <source>
        <strain evidence="16">CCC 602</strain>
    </source>
</reference>
<evidence type="ECO:0000256" key="3">
    <source>
        <dbReference type="ARBA" id="ARBA00012251"/>
    </source>
</evidence>
<dbReference type="AlphaFoldDB" id="A0A9P7SZM6"/>
<evidence type="ECO:0000256" key="5">
    <source>
        <dbReference type="ARBA" id="ARBA00022723"/>
    </source>
</evidence>
<keyword evidence="9" id="KW-0862">Zinc</keyword>
<evidence type="ECO:0000256" key="8">
    <source>
        <dbReference type="ARBA" id="ARBA00022786"/>
    </source>
</evidence>
<dbReference type="PROSITE" id="PS51873">
    <property type="entry name" value="TRIAD"/>
    <property type="match status" value="1"/>
</dbReference>
<dbReference type="InterPro" id="IPR016135">
    <property type="entry name" value="UBQ-conjugating_enzyme/RWD"/>
</dbReference>
<feature type="region of interest" description="Disordered" evidence="12">
    <location>
        <begin position="68"/>
        <end position="110"/>
    </location>
</feature>
<feature type="region of interest" description="Disordered" evidence="12">
    <location>
        <begin position="575"/>
        <end position="609"/>
    </location>
</feature>
<dbReference type="PROSITE" id="PS50089">
    <property type="entry name" value="ZF_RING_2"/>
    <property type="match status" value="1"/>
</dbReference>
<dbReference type="OrthoDB" id="1431934at2759"/>
<evidence type="ECO:0000313" key="17">
    <source>
        <dbReference type="Proteomes" id="UP000748025"/>
    </source>
</evidence>
<dbReference type="CDD" id="cd23820">
    <property type="entry name" value="RWD_RNF14"/>
    <property type="match status" value="1"/>
</dbReference>
<feature type="compositionally biased region" description="Low complexity" evidence="12">
    <location>
        <begin position="68"/>
        <end position="83"/>
    </location>
</feature>
<dbReference type="Pfam" id="PF22605">
    <property type="entry name" value="IBR_2"/>
    <property type="match status" value="1"/>
</dbReference>
<keyword evidence="5" id="KW-0479">Metal-binding</keyword>
<proteinExistence type="inferred from homology"/>
<organism evidence="16 17">
    <name type="scientific">Claviceps pusilla</name>
    <dbReference type="NCBI Taxonomy" id="123648"/>
    <lineage>
        <taxon>Eukaryota</taxon>
        <taxon>Fungi</taxon>
        <taxon>Dikarya</taxon>
        <taxon>Ascomycota</taxon>
        <taxon>Pezizomycotina</taxon>
        <taxon>Sordariomycetes</taxon>
        <taxon>Hypocreomycetidae</taxon>
        <taxon>Hypocreales</taxon>
        <taxon>Clavicipitaceae</taxon>
        <taxon>Claviceps</taxon>
    </lineage>
</organism>
<dbReference type="InterPro" id="IPR031127">
    <property type="entry name" value="E3_UB_ligase_RBR"/>
</dbReference>
<dbReference type="Pfam" id="PF05773">
    <property type="entry name" value="RWD"/>
    <property type="match status" value="1"/>
</dbReference>
<evidence type="ECO:0000259" key="14">
    <source>
        <dbReference type="PROSITE" id="PS50908"/>
    </source>
</evidence>
<evidence type="ECO:0000259" key="15">
    <source>
        <dbReference type="PROSITE" id="PS51873"/>
    </source>
</evidence>
<comment type="caution">
    <text evidence="16">The sequence shown here is derived from an EMBL/GenBank/DDBJ whole genome shotgun (WGS) entry which is preliminary data.</text>
</comment>
<feature type="domain" description="RING-type" evidence="13">
    <location>
        <begin position="229"/>
        <end position="274"/>
    </location>
</feature>
<feature type="compositionally biased region" description="Acidic residues" evidence="12">
    <location>
        <begin position="578"/>
        <end position="593"/>
    </location>
</feature>
<dbReference type="Gene3D" id="3.10.110.10">
    <property type="entry name" value="Ubiquitin Conjugating Enzyme"/>
    <property type="match status" value="1"/>
</dbReference>
<dbReference type="GO" id="GO:0008270">
    <property type="term" value="F:zinc ion binding"/>
    <property type="evidence" value="ECO:0007669"/>
    <property type="project" value="UniProtKB-KW"/>
</dbReference>
<dbReference type="SMART" id="SM00591">
    <property type="entry name" value="RWD"/>
    <property type="match status" value="1"/>
</dbReference>
<dbReference type="InterPro" id="IPR002867">
    <property type="entry name" value="IBR_dom"/>
</dbReference>
<evidence type="ECO:0000256" key="11">
    <source>
        <dbReference type="PROSITE-ProRule" id="PRU00175"/>
    </source>
</evidence>
<dbReference type="FunFam" id="3.30.40.10:FF:000416">
    <property type="entry name" value="RBR-type E3 ubiquitin transferase"/>
    <property type="match status" value="1"/>
</dbReference>
<dbReference type="Gene3D" id="1.20.120.1750">
    <property type="match status" value="1"/>
</dbReference>
<dbReference type="Proteomes" id="UP000748025">
    <property type="component" value="Unassembled WGS sequence"/>
</dbReference>
<dbReference type="GO" id="GO:0016567">
    <property type="term" value="P:protein ubiquitination"/>
    <property type="evidence" value="ECO:0007669"/>
    <property type="project" value="InterPro"/>
</dbReference>
<dbReference type="PANTHER" id="PTHR11685">
    <property type="entry name" value="RBR FAMILY RING FINGER AND IBR DOMAIN-CONTAINING"/>
    <property type="match status" value="1"/>
</dbReference>
<feature type="compositionally biased region" description="Basic and acidic residues" evidence="12">
    <location>
        <begin position="673"/>
        <end position="686"/>
    </location>
</feature>
<dbReference type="InterPro" id="IPR054694">
    <property type="entry name" value="Parkin-like_IBR"/>
</dbReference>
<evidence type="ECO:0000313" key="16">
    <source>
        <dbReference type="EMBL" id="KAG6002852.1"/>
    </source>
</evidence>
<accession>A0A9P7SZM6</accession>
<dbReference type="InterPro" id="IPR013083">
    <property type="entry name" value="Znf_RING/FYVE/PHD"/>
</dbReference>
<comment type="similarity">
    <text evidence="10">Belongs to the RBR family. RNF14 subfamily.</text>
</comment>
<dbReference type="SUPFAM" id="SSF54495">
    <property type="entry name" value="UBC-like"/>
    <property type="match status" value="1"/>
</dbReference>
<evidence type="ECO:0000256" key="2">
    <source>
        <dbReference type="ARBA" id="ARBA00004906"/>
    </source>
</evidence>
<dbReference type="GO" id="GO:0061630">
    <property type="term" value="F:ubiquitin protein ligase activity"/>
    <property type="evidence" value="ECO:0007669"/>
    <property type="project" value="UniProtKB-EC"/>
</dbReference>
<dbReference type="InterPro" id="IPR044066">
    <property type="entry name" value="TRIAD_supradom"/>
</dbReference>
<dbReference type="InterPro" id="IPR017907">
    <property type="entry name" value="Znf_RING_CS"/>
</dbReference>
<dbReference type="EC" id="2.3.2.31" evidence="3"/>
<dbReference type="PROSITE" id="PS50908">
    <property type="entry name" value="RWD"/>
    <property type="match status" value="1"/>
</dbReference>
<dbReference type="CDD" id="cd20354">
    <property type="entry name" value="Rcat_RBR_RNF14"/>
    <property type="match status" value="1"/>
</dbReference>
<comment type="catalytic activity">
    <reaction evidence="1">
        <text>[E2 ubiquitin-conjugating enzyme]-S-ubiquitinyl-L-cysteine + [acceptor protein]-L-lysine = [E2 ubiquitin-conjugating enzyme]-L-cysteine + [acceptor protein]-N(6)-ubiquitinyl-L-lysine.</text>
        <dbReference type="EC" id="2.3.2.31"/>
    </reaction>
</comment>
<dbReference type="InterPro" id="IPR006575">
    <property type="entry name" value="RWD_dom"/>
</dbReference>
<evidence type="ECO:0000256" key="6">
    <source>
        <dbReference type="ARBA" id="ARBA00022737"/>
    </source>
</evidence>
<feature type="region of interest" description="Disordered" evidence="12">
    <location>
        <begin position="627"/>
        <end position="744"/>
    </location>
</feature>
<dbReference type="CDD" id="cd23134">
    <property type="entry name" value="RING-HC_ITT1-like"/>
    <property type="match status" value="1"/>
</dbReference>
<sequence length="790" mass="85571">MDSAGHDDDDDPRLMELETLAAIFPEIRHSHRPSRPDARSRSEYTVQLELPVEPTRPVTVVFPAASSASNATHATHATHATRAGPTHDGRIGNGVAPTTSLTTRNVTPGPEPVDTLLVSHLPPLSLSITLPDGYPSEKAPRVSLTTVPPWLASTTLRALEDDGPRLWEEAGRDMVAFTYIDHLQREAENVFGTMSAEGVLEVNPEHKLAVLDFDMNAKRAAFEKETFECGICLDPKKGTKCHRMMDCHHVFCLQCLEDFYNDAITEGSISTVRCLMPNCAKQRALPSAGKAAKSKVFISPSELLQIGLTEDTVKRYVNLKYKTELEADKDTIYCPRQWCNGAARSTKHRKPQGLDFAESTALSFSTGQEMDNHGGDEDADADAVAEQTLQASKTNKKFDPADLLCICEDCGFAFCGRCLQTWHGEFVRCMPKRSQDELTEEEKASLEYLQLHTSPCPTCNAPAQKTHGCNHMICSRCDTHFCYLCSSWLDPANPYKHYNSQPNGKVTSCYMRLWELEGGDGDDVGLGFVGGRGAGGGGAGVHVDAADAAAAAVADAAAVVAGLRAELEAEELIRMVPDIEEPDTDEGNGEQEEAGPHRPHVPVNPDGNNAVEVAREAPLVLRVMDNQPRREPAPQPPPLQPLRGQVGGGRGRGRGRGQGQGVQGRGRAHVHGRGPEQGRRHDHGGDARAVGNNGNNDNRPRGGHHHQHHHNHPQAARRARAGGRGAGAGAGAPRHAVQNEAAADGHAGADALDAAQEAWVRRFVQMALLDVEDQVDGEESDSDDGDWRIR</sequence>
<dbReference type="SUPFAM" id="SSF57850">
    <property type="entry name" value="RING/U-box"/>
    <property type="match status" value="2"/>
</dbReference>
<evidence type="ECO:0000256" key="1">
    <source>
        <dbReference type="ARBA" id="ARBA00001798"/>
    </source>
</evidence>
<feature type="compositionally biased region" description="Basic residues" evidence="12">
    <location>
        <begin position="701"/>
        <end position="721"/>
    </location>
</feature>
<feature type="domain" description="RING-type" evidence="15">
    <location>
        <begin position="225"/>
        <end position="513"/>
    </location>
</feature>
<evidence type="ECO:0000256" key="9">
    <source>
        <dbReference type="ARBA" id="ARBA00022833"/>
    </source>
</evidence>
<dbReference type="InterPro" id="IPR001841">
    <property type="entry name" value="Znf_RING"/>
</dbReference>
<feature type="compositionally biased region" description="Gly residues" evidence="12">
    <location>
        <begin position="645"/>
        <end position="664"/>
    </location>
</feature>
<dbReference type="InterPro" id="IPR047548">
    <property type="entry name" value="Rcat_RBR_RNF14"/>
</dbReference>
<keyword evidence="7 11" id="KW-0863">Zinc-finger</keyword>
<keyword evidence="17" id="KW-1185">Reference proteome</keyword>
<dbReference type="SMART" id="SM00647">
    <property type="entry name" value="IBR"/>
    <property type="match status" value="2"/>
</dbReference>
<feature type="compositionally biased region" description="Polar residues" evidence="12">
    <location>
        <begin position="96"/>
        <end position="106"/>
    </location>
</feature>